<dbReference type="PANTHER" id="PTHR43975:SF2">
    <property type="entry name" value="EG:BACR7A4.14 PROTEIN-RELATED"/>
    <property type="match status" value="1"/>
</dbReference>
<dbReference type="PRINTS" id="PR00081">
    <property type="entry name" value="GDHRDH"/>
</dbReference>
<reference evidence="4 5" key="1">
    <citation type="submission" date="2019-03" db="EMBL/GenBank/DDBJ databases">
        <title>Genomic Encyclopedia of Type Strains, Phase IV (KMG-IV): sequencing the most valuable type-strain genomes for metagenomic binning, comparative biology and taxonomic classification.</title>
        <authorList>
            <person name="Goeker M."/>
        </authorList>
    </citation>
    <scope>NUCLEOTIDE SEQUENCE [LARGE SCALE GENOMIC DNA]</scope>
    <source>
        <strain evidence="4 5">DSM 15969</strain>
    </source>
</reference>
<organism evidence="4 5">
    <name type="scientific">Anaerospora hongkongensis</name>
    <dbReference type="NCBI Taxonomy" id="244830"/>
    <lineage>
        <taxon>Bacteria</taxon>
        <taxon>Bacillati</taxon>
        <taxon>Bacillota</taxon>
        <taxon>Negativicutes</taxon>
        <taxon>Selenomonadales</taxon>
        <taxon>Sporomusaceae</taxon>
        <taxon>Anaerospora</taxon>
    </lineage>
</organism>
<dbReference type="SUPFAM" id="SSF51735">
    <property type="entry name" value="NAD(P)-binding Rossmann-fold domains"/>
    <property type="match status" value="1"/>
</dbReference>
<dbReference type="InterPro" id="IPR057326">
    <property type="entry name" value="KR_dom"/>
</dbReference>
<dbReference type="PANTHER" id="PTHR43975">
    <property type="entry name" value="ZGC:101858"/>
    <property type="match status" value="1"/>
</dbReference>
<proteinExistence type="inferred from homology"/>
<name>A0A4R1Q206_9FIRM</name>
<evidence type="ECO:0000256" key="2">
    <source>
        <dbReference type="ARBA" id="ARBA00023002"/>
    </source>
</evidence>
<gene>
    <name evidence="4" type="ORF">EV210_11579</name>
</gene>
<dbReference type="PRINTS" id="PR00080">
    <property type="entry name" value="SDRFAMILY"/>
</dbReference>
<feature type="domain" description="Ketoreductase" evidence="3">
    <location>
        <begin position="7"/>
        <end position="177"/>
    </location>
</feature>
<evidence type="ECO:0000313" key="5">
    <source>
        <dbReference type="Proteomes" id="UP000295063"/>
    </source>
</evidence>
<dbReference type="CDD" id="cd05233">
    <property type="entry name" value="SDR_c"/>
    <property type="match status" value="1"/>
</dbReference>
<dbReference type="Pfam" id="PF13561">
    <property type="entry name" value="adh_short_C2"/>
    <property type="match status" value="1"/>
</dbReference>
<dbReference type="AlphaFoldDB" id="A0A4R1Q206"/>
<dbReference type="GO" id="GO:0016491">
    <property type="term" value="F:oxidoreductase activity"/>
    <property type="evidence" value="ECO:0007669"/>
    <property type="project" value="UniProtKB-KW"/>
</dbReference>
<dbReference type="NCBIfam" id="NF005559">
    <property type="entry name" value="PRK07231.1"/>
    <property type="match status" value="1"/>
</dbReference>
<protein>
    <submittedName>
        <fullName evidence="4">NAD(P)-dependent dehydrogenase (Short-subunit alcohol dehydrogenase family)</fullName>
    </submittedName>
</protein>
<dbReference type="InterPro" id="IPR002347">
    <property type="entry name" value="SDR_fam"/>
</dbReference>
<keyword evidence="2" id="KW-0560">Oxidoreductase</keyword>
<dbReference type="FunFam" id="3.40.50.720:FF:000084">
    <property type="entry name" value="Short-chain dehydrogenase reductase"/>
    <property type="match status" value="1"/>
</dbReference>
<dbReference type="Proteomes" id="UP000295063">
    <property type="component" value="Unassembled WGS sequence"/>
</dbReference>
<dbReference type="Gene3D" id="3.40.50.720">
    <property type="entry name" value="NAD(P)-binding Rossmann-like Domain"/>
    <property type="match status" value="1"/>
</dbReference>
<sequence length="254" mass="27026">MAQWNGKVILITGGTSGIGLAAAEIFLKMGASVAINGRDPVKGKQLITTWQQADQKLYFIQGDVAVHDECRQIVRQTVERFGRLDVVVNAAGIYLEKLIAETTETDFQNVVDINLKGTYFISKFAVPELRKTGEGAIVNIASDAGLRGNLLCTAYCAAKGAVVAFTKALSLEAAPYGIRVNCVCPGDVATPLLDKQVAAADNPQQYLDEMKLMYPLGRIGTAKEVAHVICFLASPAAAFVTGAIWTVDGGLTAC</sequence>
<evidence type="ECO:0000256" key="1">
    <source>
        <dbReference type="ARBA" id="ARBA00006484"/>
    </source>
</evidence>
<dbReference type="PROSITE" id="PS00061">
    <property type="entry name" value="ADH_SHORT"/>
    <property type="match status" value="1"/>
</dbReference>
<dbReference type="GO" id="GO:0008206">
    <property type="term" value="P:bile acid metabolic process"/>
    <property type="evidence" value="ECO:0007669"/>
    <property type="project" value="UniProtKB-ARBA"/>
</dbReference>
<dbReference type="InterPro" id="IPR020904">
    <property type="entry name" value="Sc_DH/Rdtase_CS"/>
</dbReference>
<comment type="similarity">
    <text evidence="1">Belongs to the short-chain dehydrogenases/reductases (SDR) family.</text>
</comment>
<dbReference type="InterPro" id="IPR036291">
    <property type="entry name" value="NAD(P)-bd_dom_sf"/>
</dbReference>
<evidence type="ECO:0000313" key="4">
    <source>
        <dbReference type="EMBL" id="TCL34493.1"/>
    </source>
</evidence>
<dbReference type="SMART" id="SM00822">
    <property type="entry name" value="PKS_KR"/>
    <property type="match status" value="1"/>
</dbReference>
<evidence type="ECO:0000259" key="3">
    <source>
        <dbReference type="SMART" id="SM00822"/>
    </source>
</evidence>
<dbReference type="EMBL" id="SLUI01000015">
    <property type="protein sequence ID" value="TCL34493.1"/>
    <property type="molecule type" value="Genomic_DNA"/>
</dbReference>
<accession>A0A4R1Q206</accession>
<comment type="caution">
    <text evidence="4">The sequence shown here is derived from an EMBL/GenBank/DDBJ whole genome shotgun (WGS) entry which is preliminary data.</text>
</comment>
<keyword evidence="5" id="KW-1185">Reference proteome</keyword>